<dbReference type="InterPro" id="IPR018485">
    <property type="entry name" value="FGGY_C"/>
</dbReference>
<evidence type="ECO:0000256" key="1">
    <source>
        <dbReference type="ARBA" id="ARBA00009156"/>
    </source>
</evidence>
<dbReference type="Gene3D" id="3.30.420.40">
    <property type="match status" value="1"/>
</dbReference>
<evidence type="ECO:0000313" key="8">
    <source>
        <dbReference type="Proteomes" id="UP000663880"/>
    </source>
</evidence>
<dbReference type="GO" id="GO:0019150">
    <property type="term" value="F:D-ribulokinase activity"/>
    <property type="evidence" value="ECO:0007669"/>
    <property type="project" value="TreeGrafter"/>
</dbReference>
<dbReference type="Proteomes" id="UP000663880">
    <property type="component" value="Unassembled WGS sequence"/>
</dbReference>
<evidence type="ECO:0000256" key="4">
    <source>
        <dbReference type="ARBA" id="ARBA00074355"/>
    </source>
</evidence>
<dbReference type="PIRSF" id="PIRSF000538">
    <property type="entry name" value="GlpK"/>
    <property type="match status" value="1"/>
</dbReference>
<dbReference type="GO" id="GO:0019321">
    <property type="term" value="P:pentose metabolic process"/>
    <property type="evidence" value="ECO:0007669"/>
    <property type="project" value="TreeGrafter"/>
</dbReference>
<dbReference type="FunFam" id="3.30.420.40:FF:000101">
    <property type="entry name" value="FGGY carbohydrate kinase domain-containing protein"/>
    <property type="match status" value="1"/>
</dbReference>
<proteinExistence type="inferred from homology"/>
<sequence>MDQDIFFIGVDVGSGSVRAALVNEKGSVIRSSVKNLKTWKLKPGFYEQSSDDVWQCCEYVIKDILTGIKPQQIKGLGFDATCSLVALDGNGNSISVSETGNNDQNIIMWMDHRAHEEASLINKTGHEILKYVGGKVSLEMEIPKLLWLKKHLPQVWSKCGYFFDLPDFLTWKATGSQTRSLCSLVCKWNYECLSSGEHGWNANFLNEVGLGDLVENDFVKIGKKVLMPGEFCGGLLPNVATSFGLLVNTPVATSIIDAHAGGLGMIGTVGENIDSQMSSRLSLICGTSTCHMAVNKNPIMVNGIWGPYFSAMVPNMWLNEAGQSASGMLLDHVISGHPAGIELLKTYSTGNLRSHLRQVLSKMAKDKGYQDVSLLTRDFHMWPDFHGNRSPLADPTLAGMIVGLKIDNSEENLALLYLATLQALAYGTRHIIEALMQAGYEPFKSLLICGGLAKDPLFIQIQADTVGLPILKPLEKESVLVGSAILGACASQYFNNVQTAIQNMGGKSHVIQPTLSIKSFHDKKFKVFIQLFQDQIKYRSIMN</sequence>
<evidence type="ECO:0000259" key="6">
    <source>
        <dbReference type="Pfam" id="PF02782"/>
    </source>
</evidence>
<evidence type="ECO:0000313" key="7">
    <source>
        <dbReference type="EMBL" id="CAF4938837.1"/>
    </source>
</evidence>
<dbReference type="Pfam" id="PF02782">
    <property type="entry name" value="FGGY_C"/>
    <property type="match status" value="1"/>
</dbReference>
<dbReference type="NCBIfam" id="TIGR01315">
    <property type="entry name" value="5C_CHO_kinase"/>
    <property type="match status" value="1"/>
</dbReference>
<evidence type="ECO:0000256" key="2">
    <source>
        <dbReference type="ARBA" id="ARBA00022679"/>
    </source>
</evidence>
<gene>
    <name evidence="7" type="ORF">PMACD_LOCUS14539</name>
</gene>
<organism evidence="7 8">
    <name type="scientific">Pieris macdunnoughi</name>
    <dbReference type="NCBI Taxonomy" id="345717"/>
    <lineage>
        <taxon>Eukaryota</taxon>
        <taxon>Metazoa</taxon>
        <taxon>Ecdysozoa</taxon>
        <taxon>Arthropoda</taxon>
        <taxon>Hexapoda</taxon>
        <taxon>Insecta</taxon>
        <taxon>Pterygota</taxon>
        <taxon>Neoptera</taxon>
        <taxon>Endopterygota</taxon>
        <taxon>Lepidoptera</taxon>
        <taxon>Glossata</taxon>
        <taxon>Ditrysia</taxon>
        <taxon>Papilionoidea</taxon>
        <taxon>Pieridae</taxon>
        <taxon>Pierinae</taxon>
        <taxon>Pieris</taxon>
    </lineage>
</organism>
<dbReference type="OrthoDB" id="203824at2759"/>
<comment type="similarity">
    <text evidence="1">Belongs to the FGGY kinase family.</text>
</comment>
<keyword evidence="8" id="KW-1185">Reference proteome</keyword>
<dbReference type="SUPFAM" id="SSF53067">
    <property type="entry name" value="Actin-like ATPase domain"/>
    <property type="match status" value="2"/>
</dbReference>
<feature type="domain" description="Carbohydrate kinase FGGY C-terminal" evidence="6">
    <location>
        <begin position="282"/>
        <end position="490"/>
    </location>
</feature>
<dbReference type="InterPro" id="IPR018484">
    <property type="entry name" value="FGGY_N"/>
</dbReference>
<keyword evidence="3" id="KW-0418">Kinase</keyword>
<comment type="caution">
    <text evidence="7">The sequence shown here is derived from an EMBL/GenBank/DDBJ whole genome shotgun (WGS) entry which is preliminary data.</text>
</comment>
<keyword evidence="2" id="KW-0808">Transferase</keyword>
<dbReference type="InterPro" id="IPR000577">
    <property type="entry name" value="Carb_kinase_FGGY"/>
</dbReference>
<protein>
    <recommendedName>
        <fullName evidence="4">FGGY carbohydrate kinase domain-containing protein</fullName>
    </recommendedName>
</protein>
<dbReference type="Pfam" id="PF00370">
    <property type="entry name" value="FGGY_N"/>
    <property type="match status" value="1"/>
</dbReference>
<dbReference type="CDD" id="cd07782">
    <property type="entry name" value="ASKHA_NBD_FGGY_D-RBK"/>
    <property type="match status" value="1"/>
</dbReference>
<dbReference type="AlphaFoldDB" id="A0A821XD77"/>
<reference evidence="7" key="1">
    <citation type="submission" date="2021-02" db="EMBL/GenBank/DDBJ databases">
        <authorList>
            <person name="Steward A R."/>
        </authorList>
    </citation>
    <scope>NUCLEOTIDE SEQUENCE</scope>
</reference>
<feature type="domain" description="Carbohydrate kinase FGGY N-terminal" evidence="5">
    <location>
        <begin position="7"/>
        <end position="264"/>
    </location>
</feature>
<dbReference type="PANTHER" id="PTHR43435">
    <property type="entry name" value="RIBULOKINASE"/>
    <property type="match status" value="1"/>
</dbReference>
<dbReference type="GO" id="GO:0005737">
    <property type="term" value="C:cytoplasm"/>
    <property type="evidence" value="ECO:0007669"/>
    <property type="project" value="TreeGrafter"/>
</dbReference>
<dbReference type="InterPro" id="IPR043129">
    <property type="entry name" value="ATPase_NBD"/>
</dbReference>
<name>A0A821XD77_9NEOP</name>
<accession>A0A821XD77</accession>
<evidence type="ECO:0000259" key="5">
    <source>
        <dbReference type="Pfam" id="PF00370"/>
    </source>
</evidence>
<dbReference type="PANTHER" id="PTHR43435:SF4">
    <property type="entry name" value="FGGY CARBOHYDRATE KINASE DOMAIN-CONTAINING PROTEIN"/>
    <property type="match status" value="1"/>
</dbReference>
<dbReference type="InterPro" id="IPR006003">
    <property type="entry name" value="FGGY_RbtK-like"/>
</dbReference>
<dbReference type="EMBL" id="CAJOBZ010000065">
    <property type="protein sequence ID" value="CAF4938837.1"/>
    <property type="molecule type" value="Genomic_DNA"/>
</dbReference>
<evidence type="ECO:0000256" key="3">
    <source>
        <dbReference type="ARBA" id="ARBA00022777"/>
    </source>
</evidence>
<dbReference type="Gene3D" id="1.20.58.2240">
    <property type="match status" value="1"/>
</dbReference>